<dbReference type="WBParaSite" id="NBR_0001233701-mRNA-1">
    <property type="protein sequence ID" value="NBR_0001233701-mRNA-1"/>
    <property type="gene ID" value="NBR_0001233701"/>
</dbReference>
<dbReference type="AlphaFoldDB" id="A0A0N4Y819"/>
<evidence type="ECO:0000313" key="4">
    <source>
        <dbReference type="WBParaSite" id="NBR_0001233701-mRNA-1"/>
    </source>
</evidence>
<accession>A0A0N4Y819</accession>
<dbReference type="OMA" id="LRFRIHK"/>
<gene>
    <name evidence="2" type="ORF">NBR_LOCUS12338</name>
</gene>
<protein>
    <submittedName>
        <fullName evidence="4">DUF1758 domain-containing protein</fullName>
    </submittedName>
</protein>
<organism evidence="4">
    <name type="scientific">Nippostrongylus brasiliensis</name>
    <name type="common">Rat hookworm</name>
    <dbReference type="NCBI Taxonomy" id="27835"/>
    <lineage>
        <taxon>Eukaryota</taxon>
        <taxon>Metazoa</taxon>
        <taxon>Ecdysozoa</taxon>
        <taxon>Nematoda</taxon>
        <taxon>Chromadorea</taxon>
        <taxon>Rhabditida</taxon>
        <taxon>Rhabditina</taxon>
        <taxon>Rhabditomorpha</taxon>
        <taxon>Strongyloidea</taxon>
        <taxon>Heligmosomidae</taxon>
        <taxon>Nippostrongylus</taxon>
    </lineage>
</organism>
<keyword evidence="3" id="KW-1185">Reference proteome</keyword>
<dbReference type="Proteomes" id="UP000271162">
    <property type="component" value="Unassembled WGS sequence"/>
</dbReference>
<dbReference type="Gene3D" id="2.40.70.10">
    <property type="entry name" value="Acid Proteases"/>
    <property type="match status" value="1"/>
</dbReference>
<evidence type="ECO:0000259" key="1">
    <source>
        <dbReference type="Pfam" id="PF05585"/>
    </source>
</evidence>
<dbReference type="SUPFAM" id="SSF56672">
    <property type="entry name" value="DNA/RNA polymerases"/>
    <property type="match status" value="1"/>
</dbReference>
<dbReference type="Pfam" id="PF05585">
    <property type="entry name" value="DUF1758"/>
    <property type="match status" value="1"/>
</dbReference>
<reference evidence="4" key="1">
    <citation type="submission" date="2017-02" db="UniProtKB">
        <authorList>
            <consortium name="WormBaseParasite"/>
        </authorList>
    </citation>
    <scope>IDENTIFICATION</scope>
</reference>
<dbReference type="PANTHER" id="PTHR47331:SF5">
    <property type="entry name" value="RIBONUCLEASE H"/>
    <property type="match status" value="1"/>
</dbReference>
<dbReference type="PANTHER" id="PTHR47331">
    <property type="entry name" value="PHD-TYPE DOMAIN-CONTAINING PROTEIN"/>
    <property type="match status" value="1"/>
</dbReference>
<dbReference type="InterPro" id="IPR043502">
    <property type="entry name" value="DNA/RNA_pol_sf"/>
</dbReference>
<sequence>KIWKKINIPRKTIRRDYNGTAKLKKNKYLPSFTHDGQQPHESKKSLLMCVDITLFNPANSDISIQTTALLDSGASQSYITNDLAEQLQLQTQGQQNITMYTFANENPTSILSSTHSIGIQCVDNTKAYLQVQAIPILTRKMNYAVFDDQDLDYPICMKESTPKVLIGLDYFWNLVYGEQFDVLTLSNKSNQYRIITTRLGKVVTDNSFRYSRQNDNAIINYPSSLANPANHAELEKLVERFWTTESMGIVDDPNDPKEDQCLQEFNRTITYDKEEQRYYVVLPFKTYPVNIPTNRELAFSRLVSNVKMLRRNPTYMEKYHAIFQDQLQRKIIEEADENTDTNAIHYLAHHGVITESRKHTKIRCVFDGSAKRKEHTSINENLFKGPNLLPDILGILLRIRAMPILITSDIEKAFLMVGLHEDSRDYTRFFWLRDPNKGTTKS</sequence>
<dbReference type="EMBL" id="UYSL01020728">
    <property type="protein sequence ID" value="VDL75927.1"/>
    <property type="molecule type" value="Genomic_DNA"/>
</dbReference>
<evidence type="ECO:0000313" key="3">
    <source>
        <dbReference type="Proteomes" id="UP000271162"/>
    </source>
</evidence>
<reference evidence="2 3" key="2">
    <citation type="submission" date="2018-11" db="EMBL/GenBank/DDBJ databases">
        <authorList>
            <consortium name="Pathogen Informatics"/>
        </authorList>
    </citation>
    <scope>NUCLEOTIDE SEQUENCE [LARGE SCALE GENOMIC DNA]</scope>
</reference>
<proteinExistence type="predicted"/>
<evidence type="ECO:0000313" key="2">
    <source>
        <dbReference type="EMBL" id="VDL75927.1"/>
    </source>
</evidence>
<feature type="domain" description="DUF1758" evidence="1">
    <location>
        <begin position="55"/>
        <end position="204"/>
    </location>
</feature>
<dbReference type="InterPro" id="IPR021109">
    <property type="entry name" value="Peptidase_aspartic_dom_sf"/>
</dbReference>
<name>A0A0N4Y819_NIPBR</name>
<dbReference type="InterPro" id="IPR008737">
    <property type="entry name" value="DUF1758"/>
</dbReference>